<dbReference type="RefSeq" id="WP_295574019.1">
    <property type="nucleotide sequence ID" value="NZ_FLQR01000002.1"/>
</dbReference>
<proteinExistence type="predicted"/>
<dbReference type="InterPro" id="IPR008979">
    <property type="entry name" value="Galactose-bd-like_sf"/>
</dbReference>
<name>A0A1Y5NXK8_9MICO</name>
<dbReference type="SUPFAM" id="SSF53474">
    <property type="entry name" value="alpha/beta-Hydrolases"/>
    <property type="match status" value="1"/>
</dbReference>
<dbReference type="InterPro" id="IPR029058">
    <property type="entry name" value="AB_hydrolase_fold"/>
</dbReference>
<organism evidence="3">
    <name type="scientific">uncultured Microbacterium sp</name>
    <dbReference type="NCBI Taxonomy" id="191216"/>
    <lineage>
        <taxon>Bacteria</taxon>
        <taxon>Bacillati</taxon>
        <taxon>Actinomycetota</taxon>
        <taxon>Actinomycetes</taxon>
        <taxon>Micrococcales</taxon>
        <taxon>Microbacteriaceae</taxon>
        <taxon>Microbacterium</taxon>
        <taxon>environmental samples</taxon>
    </lineage>
</organism>
<dbReference type="Gene3D" id="3.40.50.1820">
    <property type="entry name" value="alpha/beta hydrolase"/>
    <property type="match status" value="1"/>
</dbReference>
<evidence type="ECO:0000313" key="3">
    <source>
        <dbReference type="EMBL" id="SBS71162.1"/>
    </source>
</evidence>
<dbReference type="SMART" id="SM00939">
    <property type="entry name" value="PepX_C"/>
    <property type="match status" value="1"/>
</dbReference>
<dbReference type="Pfam" id="PF08530">
    <property type="entry name" value="PepX_C"/>
    <property type="match status" value="1"/>
</dbReference>
<dbReference type="Gene3D" id="1.10.3020.10">
    <property type="entry name" value="alpha-amino acid ester hydrolase ( Helical cap domain)"/>
    <property type="match status" value="1"/>
</dbReference>
<dbReference type="Gene3D" id="2.60.120.260">
    <property type="entry name" value="Galactose-binding domain-like"/>
    <property type="match status" value="1"/>
</dbReference>
<protein>
    <submittedName>
        <fullName evidence="3">Hydrolase CocE/NonD family protein</fullName>
    </submittedName>
</protein>
<dbReference type="SUPFAM" id="SSF49785">
    <property type="entry name" value="Galactose-binding domain-like"/>
    <property type="match status" value="1"/>
</dbReference>
<dbReference type="InterPro" id="IPR005674">
    <property type="entry name" value="CocE/Ser_esterase"/>
</dbReference>
<gene>
    <name evidence="3" type="ORF">MIPYR_100025</name>
</gene>
<keyword evidence="1 3" id="KW-0378">Hydrolase</keyword>
<evidence type="ECO:0000256" key="1">
    <source>
        <dbReference type="ARBA" id="ARBA00022801"/>
    </source>
</evidence>
<dbReference type="InterPro" id="IPR013736">
    <property type="entry name" value="Xaa-Pro_dipept_C"/>
</dbReference>
<reference evidence="3" key="1">
    <citation type="submission" date="2016-03" db="EMBL/GenBank/DDBJ databases">
        <authorList>
            <person name="Ploux O."/>
        </authorList>
    </citation>
    <scope>NUCLEOTIDE SEQUENCE</scope>
    <source>
        <strain evidence="3">UC1</strain>
    </source>
</reference>
<dbReference type="AlphaFoldDB" id="A0A1Y5NXK8"/>
<dbReference type="Pfam" id="PF02129">
    <property type="entry name" value="Peptidase_S15"/>
    <property type="match status" value="1"/>
</dbReference>
<sequence length="558" mass="60792">MTTVKQRLTKRFDARGLGGAPTGPYDIEIDRDLRVPMDDGIELLADLIRPVGPVDPPLPTIVLRSPYGRRGAMAGDARALAYEGFTVLVQSCRGTWGSPGVFHPQVDEQRDGIATLRWVRRQPWFTGRLATYGQSYLGYTQWAVAGRLQKEEPETAPEALVLLITMPDFGAITWDNGAYALRNALGWTRMMDRMRRGPLALLGMALPDRKLDRAFDALPLSAGDTAVLGAPNDWYQDWVRHEQLTDEYWTRQSHTATVADVTAPVMMLSGWYDIFLPWQLRTYAQLVAAGNPPQLTLGPWGHTSREMGGPTLAESVAFLREVFTGRDAGRPAPVRAYLTGAQEWHDLASWPPPGSVAQSLFLREGGGLGADPAGDLTRYTYDPKAPTPALGGPSLTPHTAPVDNAAHERRTDVAVFRGDVLAEPVTVGGEPVARIRVRSSAPSFDVFVRLTDVRPDGRSMTVCDGIRRIGSVATAATDPASDADGFRVVDVTLWPTYHRFAAGHRIGIQVSSGAHPRYARNPGTGEPAFTAEETVVAHQEISHTGPTASRIELPVVTP</sequence>
<dbReference type="NCBIfam" id="TIGR00976">
    <property type="entry name" value="CocE_NonD"/>
    <property type="match status" value="1"/>
</dbReference>
<feature type="domain" description="Xaa-Pro dipeptidyl-peptidase C-terminal" evidence="2">
    <location>
        <begin position="316"/>
        <end position="552"/>
    </location>
</feature>
<accession>A0A1Y5NXK8</accession>
<evidence type="ECO:0000259" key="2">
    <source>
        <dbReference type="SMART" id="SM00939"/>
    </source>
</evidence>
<dbReference type="InterPro" id="IPR000383">
    <property type="entry name" value="Xaa-Pro-like_dom"/>
</dbReference>
<dbReference type="EMBL" id="FLQR01000002">
    <property type="protein sequence ID" value="SBS71162.1"/>
    <property type="molecule type" value="Genomic_DNA"/>
</dbReference>
<dbReference type="GO" id="GO:0008239">
    <property type="term" value="F:dipeptidyl-peptidase activity"/>
    <property type="evidence" value="ECO:0007669"/>
    <property type="project" value="InterPro"/>
</dbReference>